<gene>
    <name evidence="4" type="ORF">RUM43_008699</name>
</gene>
<dbReference type="GO" id="GO:0030688">
    <property type="term" value="C:preribosome, small subunit precursor"/>
    <property type="evidence" value="ECO:0007669"/>
    <property type="project" value="TreeGrafter"/>
</dbReference>
<dbReference type="PROSITE" id="PS50302">
    <property type="entry name" value="PUM"/>
    <property type="match status" value="1"/>
</dbReference>
<evidence type="ECO:0000256" key="1">
    <source>
        <dbReference type="ARBA" id="ARBA00022737"/>
    </source>
</evidence>
<proteinExistence type="predicted"/>
<reference evidence="4 5" key="1">
    <citation type="submission" date="2023-10" db="EMBL/GenBank/DDBJ databases">
        <title>Genomes of two closely related lineages of the louse Polyplax serrata with different host specificities.</title>
        <authorList>
            <person name="Martinu J."/>
            <person name="Tarabai H."/>
            <person name="Stefka J."/>
            <person name="Hypsa V."/>
        </authorList>
    </citation>
    <scope>NUCLEOTIDE SEQUENCE [LARGE SCALE GENOMIC DNA]</scope>
    <source>
        <strain evidence="4">HR10_N</strain>
    </source>
</reference>
<evidence type="ECO:0000256" key="2">
    <source>
        <dbReference type="PROSITE-ProRule" id="PRU00317"/>
    </source>
</evidence>
<dbReference type="EMBL" id="JAWJWE010000038">
    <property type="protein sequence ID" value="KAK6622852.1"/>
    <property type="molecule type" value="Genomic_DNA"/>
</dbReference>
<dbReference type="GO" id="GO:0000447">
    <property type="term" value="P:endonucleolytic cleavage in ITS1 to separate SSU-rRNA from 5.8S rRNA and LSU-rRNA from tricistronic rRNA transcript (SSU-rRNA, 5.8S rRNA, LSU-rRNA)"/>
    <property type="evidence" value="ECO:0007669"/>
    <property type="project" value="TreeGrafter"/>
</dbReference>
<dbReference type="InterPro" id="IPR016024">
    <property type="entry name" value="ARM-type_fold"/>
</dbReference>
<dbReference type="InterPro" id="IPR001313">
    <property type="entry name" value="Pumilio_RNA-bd_rpt"/>
</dbReference>
<dbReference type="GO" id="GO:0000480">
    <property type="term" value="P:endonucleolytic cleavage in 5'-ETS of tricistronic rRNA transcript (SSU-rRNA, 5.8S rRNA, LSU-rRNA)"/>
    <property type="evidence" value="ECO:0007669"/>
    <property type="project" value="TreeGrafter"/>
</dbReference>
<feature type="compositionally biased region" description="Basic residues" evidence="3">
    <location>
        <begin position="12"/>
        <end position="21"/>
    </location>
</feature>
<dbReference type="GO" id="GO:0000472">
    <property type="term" value="P:endonucleolytic cleavage to generate mature 5'-end of SSU-rRNA from (SSU-rRNA, 5.8S rRNA, LSU-rRNA)"/>
    <property type="evidence" value="ECO:0007669"/>
    <property type="project" value="TreeGrafter"/>
</dbReference>
<dbReference type="PANTHER" id="PTHR13102:SF0">
    <property type="entry name" value="NUCLEOLAR PROTEIN 9"/>
    <property type="match status" value="1"/>
</dbReference>
<dbReference type="PANTHER" id="PTHR13102">
    <property type="entry name" value="NUCLEOLAR PROTEIN 9"/>
    <property type="match status" value="1"/>
</dbReference>
<dbReference type="SUPFAM" id="SSF48371">
    <property type="entry name" value="ARM repeat"/>
    <property type="match status" value="2"/>
</dbReference>
<evidence type="ECO:0008006" key="6">
    <source>
        <dbReference type="Google" id="ProtNLM"/>
    </source>
</evidence>
<dbReference type="GO" id="GO:0030686">
    <property type="term" value="C:90S preribosome"/>
    <property type="evidence" value="ECO:0007669"/>
    <property type="project" value="TreeGrafter"/>
</dbReference>
<dbReference type="InterPro" id="IPR011989">
    <property type="entry name" value="ARM-like"/>
</dbReference>
<dbReference type="SMART" id="SM00025">
    <property type="entry name" value="Pumilio"/>
    <property type="match status" value="6"/>
</dbReference>
<dbReference type="GO" id="GO:0005730">
    <property type="term" value="C:nucleolus"/>
    <property type="evidence" value="ECO:0007669"/>
    <property type="project" value="TreeGrafter"/>
</dbReference>
<protein>
    <recommendedName>
        <fullName evidence="6">Nucleolar protein 9</fullName>
    </recommendedName>
</protein>
<dbReference type="Proteomes" id="UP001372834">
    <property type="component" value="Unassembled WGS sequence"/>
</dbReference>
<evidence type="ECO:0000256" key="3">
    <source>
        <dbReference type="SAM" id="MobiDB-lite"/>
    </source>
</evidence>
<feature type="region of interest" description="Disordered" evidence="3">
    <location>
        <begin position="1"/>
        <end position="22"/>
    </location>
</feature>
<dbReference type="Gene3D" id="1.25.10.10">
    <property type="entry name" value="Leucine-rich Repeat Variant"/>
    <property type="match status" value="2"/>
</dbReference>
<accession>A0AAN8PA75</accession>
<dbReference type="Pfam" id="PF22493">
    <property type="entry name" value="PUF_NOP9"/>
    <property type="match status" value="1"/>
</dbReference>
<evidence type="ECO:0000313" key="4">
    <source>
        <dbReference type="EMBL" id="KAK6622852.1"/>
    </source>
</evidence>
<keyword evidence="1" id="KW-0677">Repeat</keyword>
<sequence>MLATESTETERHGKRKKKKRSFLQAQKRYAKKGSFGRGTQLSQDMYDYFINIMKVMNTKKDDEDEMRVLASNILTEIDGKESDYCCNQIISRAMENLLPFTDDEEFCNFIEKFGENLRPIFSDTFGSHVLQQSLIVAYTKYQKCVADEESEKKLNIKFYTYIMKISNFLFNNFEEFVWDVYSNAIARTVFNVLSGNPVKGEVKPSTSVKTEDEVKFPDEFKSLLHKFAKRILSFPQFEEFCNDQIQSGLLQSLLVALGNSDECYELIDKIIFYYGNNQLDLSDAANTPFIRLVEGVLSVANKSYLKKVYKVMLKENLVELSKSKSGNFAIQKLIGNCNSKKMFGKIFAKLESEMEEILNAGNSGVLLAVVKACGRLEICQGACMTMLSKTFHMKDNKDIVPTLSLMTPAENVNFEEGTFNIHGCLVIQEILGFRKPGNVVRSLLDMTESNVVKLLCDTKGCHITDAYIKGQYVGEKNKDKLFKKLQGHYLELATSKHGSRSLDAIWSVTGVQQKALLADELKLNQSNLYASVYGKNFAWKIHLDNFRRNKEEWMKVFKTSETAEKYFADILPPKRQKTS</sequence>
<organism evidence="4 5">
    <name type="scientific">Polyplax serrata</name>
    <name type="common">Common mouse louse</name>
    <dbReference type="NCBI Taxonomy" id="468196"/>
    <lineage>
        <taxon>Eukaryota</taxon>
        <taxon>Metazoa</taxon>
        <taxon>Ecdysozoa</taxon>
        <taxon>Arthropoda</taxon>
        <taxon>Hexapoda</taxon>
        <taxon>Insecta</taxon>
        <taxon>Pterygota</taxon>
        <taxon>Neoptera</taxon>
        <taxon>Paraneoptera</taxon>
        <taxon>Psocodea</taxon>
        <taxon>Troctomorpha</taxon>
        <taxon>Phthiraptera</taxon>
        <taxon>Anoplura</taxon>
        <taxon>Polyplacidae</taxon>
        <taxon>Polyplax</taxon>
    </lineage>
</organism>
<evidence type="ECO:0000313" key="5">
    <source>
        <dbReference type="Proteomes" id="UP001372834"/>
    </source>
</evidence>
<feature type="repeat" description="Pumilio" evidence="2">
    <location>
        <begin position="310"/>
        <end position="348"/>
    </location>
</feature>
<comment type="caution">
    <text evidence="4">The sequence shown here is derived from an EMBL/GenBank/DDBJ whole genome shotgun (WGS) entry which is preliminary data.</text>
</comment>
<dbReference type="AlphaFoldDB" id="A0AAN8PA75"/>
<dbReference type="InterPro" id="IPR040000">
    <property type="entry name" value="NOP9"/>
</dbReference>
<dbReference type="GO" id="GO:0003723">
    <property type="term" value="F:RNA binding"/>
    <property type="evidence" value="ECO:0007669"/>
    <property type="project" value="InterPro"/>
</dbReference>
<name>A0AAN8PA75_POLSC</name>
<dbReference type="GO" id="GO:0000056">
    <property type="term" value="P:ribosomal small subunit export from nucleus"/>
    <property type="evidence" value="ECO:0007669"/>
    <property type="project" value="TreeGrafter"/>
</dbReference>